<comment type="subcellular location">
    <subcellularLocation>
        <location evidence="1">Nucleus</location>
    </subcellularLocation>
</comment>
<evidence type="ECO:0000313" key="6">
    <source>
        <dbReference type="Proteomes" id="UP001586593"/>
    </source>
</evidence>
<name>A0ABR3VTT8_9PEZI</name>
<sequence length="152" mass="16916">MSGITSDSQLFEETFKIDSINDEKYDRCSRLFCTSLDGQTQMTLDINHELFPCRAGENLHVMLATSLALDGSRDDEKGWRDVTKAGGGSAEATLADMFDYVCHGKIYRFDDGGDGQTLKAYTSFGGLLMSLEGPYKKLTPLRVDYVYLLAKK</sequence>
<keyword evidence="3 4" id="KW-0539">Nucleus</keyword>
<dbReference type="Gene3D" id="2.40.50.140">
    <property type="entry name" value="Nucleic acid-binding proteins"/>
    <property type="match status" value="1"/>
</dbReference>
<accession>A0ABR3VTT8</accession>
<dbReference type="Proteomes" id="UP001586593">
    <property type="component" value="Unassembled WGS sequence"/>
</dbReference>
<dbReference type="SMART" id="SM00658">
    <property type="entry name" value="RPOL8c"/>
    <property type="match status" value="1"/>
</dbReference>
<dbReference type="PANTHER" id="PTHR10917">
    <property type="entry name" value="DNA-DIRECTED RNA POLYMERASES I, II, AND III SUBUNIT RPABC3"/>
    <property type="match status" value="1"/>
</dbReference>
<keyword evidence="6" id="KW-1185">Reference proteome</keyword>
<dbReference type="InterPro" id="IPR005570">
    <property type="entry name" value="RPABC3"/>
</dbReference>
<gene>
    <name evidence="5" type="ORF">VTK73DRAFT_1182</name>
</gene>
<comment type="caution">
    <text evidence="5">The sequence shown here is derived from an EMBL/GenBank/DDBJ whole genome shotgun (WGS) entry which is preliminary data.</text>
</comment>
<reference evidence="5 6" key="1">
    <citation type="journal article" date="2024" name="Commun. Biol.">
        <title>Comparative genomic analysis of thermophilic fungi reveals convergent evolutionary adaptations and gene losses.</title>
        <authorList>
            <person name="Steindorff A.S."/>
            <person name="Aguilar-Pontes M.V."/>
            <person name="Robinson A.J."/>
            <person name="Andreopoulos B."/>
            <person name="LaButti K."/>
            <person name="Kuo A."/>
            <person name="Mondo S."/>
            <person name="Riley R."/>
            <person name="Otillar R."/>
            <person name="Haridas S."/>
            <person name="Lipzen A."/>
            <person name="Grimwood J."/>
            <person name="Schmutz J."/>
            <person name="Clum A."/>
            <person name="Reid I.D."/>
            <person name="Moisan M.C."/>
            <person name="Butler G."/>
            <person name="Nguyen T.T.M."/>
            <person name="Dewar K."/>
            <person name="Conant G."/>
            <person name="Drula E."/>
            <person name="Henrissat B."/>
            <person name="Hansel C."/>
            <person name="Singer S."/>
            <person name="Hutchinson M.I."/>
            <person name="de Vries R.P."/>
            <person name="Natvig D.O."/>
            <person name="Powell A.J."/>
            <person name="Tsang A."/>
            <person name="Grigoriev I.V."/>
        </authorList>
    </citation>
    <scope>NUCLEOTIDE SEQUENCE [LARGE SCALE GENOMIC DNA]</scope>
    <source>
        <strain evidence="5 6">ATCC 24622</strain>
    </source>
</reference>
<evidence type="ECO:0000313" key="5">
    <source>
        <dbReference type="EMBL" id="KAL1845074.1"/>
    </source>
</evidence>
<proteinExistence type="inferred from homology"/>
<dbReference type="EMBL" id="JAZHXJ010001283">
    <property type="protein sequence ID" value="KAL1845074.1"/>
    <property type="molecule type" value="Genomic_DNA"/>
</dbReference>
<evidence type="ECO:0000256" key="2">
    <source>
        <dbReference type="ARBA" id="ARBA00008912"/>
    </source>
</evidence>
<dbReference type="Pfam" id="PF03870">
    <property type="entry name" value="RNA_pol_Rpb8"/>
    <property type="match status" value="1"/>
</dbReference>
<evidence type="ECO:0000256" key="4">
    <source>
        <dbReference type="PIRNR" id="PIRNR000779"/>
    </source>
</evidence>
<evidence type="ECO:0000256" key="1">
    <source>
        <dbReference type="ARBA" id="ARBA00004123"/>
    </source>
</evidence>
<dbReference type="PANTHER" id="PTHR10917:SF0">
    <property type="entry name" value="DNA-DIRECTED RNA POLYMERASES I, II, AND III SUBUNIT RPABC3"/>
    <property type="match status" value="1"/>
</dbReference>
<evidence type="ECO:0000256" key="3">
    <source>
        <dbReference type="ARBA" id="ARBA00023242"/>
    </source>
</evidence>
<organism evidence="5 6">
    <name type="scientific">Phialemonium thermophilum</name>
    <dbReference type="NCBI Taxonomy" id="223376"/>
    <lineage>
        <taxon>Eukaryota</taxon>
        <taxon>Fungi</taxon>
        <taxon>Dikarya</taxon>
        <taxon>Ascomycota</taxon>
        <taxon>Pezizomycotina</taxon>
        <taxon>Sordariomycetes</taxon>
        <taxon>Sordariomycetidae</taxon>
        <taxon>Cephalothecales</taxon>
        <taxon>Cephalothecaceae</taxon>
        <taxon>Phialemonium</taxon>
    </lineage>
</organism>
<dbReference type="SUPFAM" id="SSF50249">
    <property type="entry name" value="Nucleic acid-binding proteins"/>
    <property type="match status" value="1"/>
</dbReference>
<dbReference type="PIRSF" id="PIRSF000779">
    <property type="entry name" value="RNA_pol_Rpb8"/>
    <property type="match status" value="1"/>
</dbReference>
<comment type="similarity">
    <text evidence="2 4">Belongs to the eukaryotic RPB8 RNA polymerase subunit family.</text>
</comment>
<protein>
    <recommendedName>
        <fullName evidence="4">DNA-directed RNA polymerases I, II, and III subunit RPABC3</fullName>
    </recommendedName>
</protein>
<comment type="function">
    <text evidence="4">DNA-dependent RNA polymerase catalyzes the transcription of DNA into RNA using the four ribonucleoside triphosphates as substrates. Common component of RNA polymerases I, II and III which synthesize ribosomal RNA precursors, mRNA precursors and many functional non-coding RNAs, and small RNAs, such as 5S rRNA and tRNAs, respectively.</text>
</comment>
<dbReference type="InterPro" id="IPR012340">
    <property type="entry name" value="NA-bd_OB-fold"/>
</dbReference>